<proteinExistence type="predicted"/>
<protein>
    <submittedName>
        <fullName evidence="2">Uncharacterized protein</fullName>
    </submittedName>
</protein>
<feature type="compositionally biased region" description="Polar residues" evidence="1">
    <location>
        <begin position="232"/>
        <end position="244"/>
    </location>
</feature>
<dbReference type="Gramene" id="RZC64869">
    <property type="protein sequence ID" value="RZC64869"/>
    <property type="gene ID" value="C5167_008556"/>
</dbReference>
<sequence>MSQTKKQPSKKNIGSSDRASIAPGQFRSSYGSVKNRGGRASHLVRQQSVRHTLEDLVEPPPRSGKSRRGSLLQQVGRRQLQPMNQQRSSQIEEHEQVGEEYLQPLEERSERTHCTPLPTRSPPPRCRGGRSLPITPSRLPLNNDDFIDSPRRSPRGLGNNRVLTSRSDDFINSLRRYPRVLGNNSVQRTLEPEYNASNDRQMQTHRQHNPSRSEPQQNDTPENQHFPRQHPSHSASNSPQSNEECGTAETRVVPVRKKRGRSYMKELAKFRSQIFELDLYEGRLCGYKNEVAINYVCMWTRQSQNCPLNYDTFNDIPPEKIQRVIKNLYDYFTIKSRTGEDPEEAIKKIMRNAYNRHRHKIHKAYLKIQNLSGHKVALASETPSELEISKKDWIYMFNTFATPYFKIAENKPCNAMILFSETHGSKKLPPKCQEMKKTMKDMKEATLRGESSKTPADIYETVYNE</sequence>
<feature type="compositionally biased region" description="Polar residues" evidence="1">
    <location>
        <begin position="210"/>
        <end position="223"/>
    </location>
</feature>
<evidence type="ECO:0000256" key="1">
    <source>
        <dbReference type="SAM" id="MobiDB-lite"/>
    </source>
</evidence>
<keyword evidence="3" id="KW-1185">Reference proteome</keyword>
<feature type="region of interest" description="Disordered" evidence="1">
    <location>
        <begin position="182"/>
        <end position="253"/>
    </location>
</feature>
<gene>
    <name evidence="2" type="ORF">C5167_008556</name>
</gene>
<name>A0A4Y7JYT5_PAPSO</name>
<evidence type="ECO:0000313" key="2">
    <source>
        <dbReference type="EMBL" id="RZC64869.1"/>
    </source>
</evidence>
<feature type="compositionally biased region" description="Polar residues" evidence="1">
    <location>
        <begin position="1"/>
        <end position="18"/>
    </location>
</feature>
<organism evidence="2 3">
    <name type="scientific">Papaver somniferum</name>
    <name type="common">Opium poppy</name>
    <dbReference type="NCBI Taxonomy" id="3469"/>
    <lineage>
        <taxon>Eukaryota</taxon>
        <taxon>Viridiplantae</taxon>
        <taxon>Streptophyta</taxon>
        <taxon>Embryophyta</taxon>
        <taxon>Tracheophyta</taxon>
        <taxon>Spermatophyta</taxon>
        <taxon>Magnoliopsida</taxon>
        <taxon>Ranunculales</taxon>
        <taxon>Papaveraceae</taxon>
        <taxon>Papaveroideae</taxon>
        <taxon>Papaver</taxon>
    </lineage>
</organism>
<reference evidence="2 3" key="1">
    <citation type="journal article" date="2018" name="Science">
        <title>The opium poppy genome and morphinan production.</title>
        <authorList>
            <person name="Guo L."/>
            <person name="Winzer T."/>
            <person name="Yang X."/>
            <person name="Li Y."/>
            <person name="Ning Z."/>
            <person name="He Z."/>
            <person name="Teodor R."/>
            <person name="Lu Y."/>
            <person name="Bowser T.A."/>
            <person name="Graham I.A."/>
            <person name="Ye K."/>
        </authorList>
    </citation>
    <scope>NUCLEOTIDE SEQUENCE [LARGE SCALE GENOMIC DNA]</scope>
    <source>
        <strain evidence="3">cv. HN1</strain>
        <tissue evidence="2">Leaves</tissue>
    </source>
</reference>
<dbReference type="Proteomes" id="UP000316621">
    <property type="component" value="Chromosome 6"/>
</dbReference>
<feature type="region of interest" description="Disordered" evidence="1">
    <location>
        <begin position="1"/>
        <end position="163"/>
    </location>
</feature>
<dbReference type="EMBL" id="CM010720">
    <property type="protein sequence ID" value="RZC64869.1"/>
    <property type="molecule type" value="Genomic_DNA"/>
</dbReference>
<evidence type="ECO:0000313" key="3">
    <source>
        <dbReference type="Proteomes" id="UP000316621"/>
    </source>
</evidence>
<accession>A0A4Y7JYT5</accession>
<dbReference type="AlphaFoldDB" id="A0A4Y7JYT5"/>